<feature type="binding site" evidence="2">
    <location>
        <position position="324"/>
    </location>
    <ligand>
        <name>Mg(2+)</name>
        <dbReference type="ChEBI" id="CHEBI:18420"/>
        <label>1</label>
        <note>catalytic</note>
    </ligand>
</feature>
<dbReference type="InterPro" id="IPR023210">
    <property type="entry name" value="NADP_OxRdtase_dom"/>
</dbReference>
<comment type="caution">
    <text evidence="4">The sequence shown here is derived from an EMBL/GenBank/DDBJ whole genome shotgun (WGS) entry which is preliminary data.</text>
</comment>
<dbReference type="RefSeq" id="WP_244186853.1">
    <property type="nucleotide sequence ID" value="NZ_QAYE01000003.1"/>
</dbReference>
<dbReference type="AlphaFoldDB" id="A0A2T5U754"/>
<dbReference type="Pfam" id="PF00248">
    <property type="entry name" value="Aldo_ket_red"/>
    <property type="match status" value="1"/>
</dbReference>
<dbReference type="PRINTS" id="PR00377">
    <property type="entry name" value="IMPHPHTASES"/>
</dbReference>
<dbReference type="InterPro" id="IPR036812">
    <property type="entry name" value="NAD(P)_OxRdtase_dom_sf"/>
</dbReference>
<evidence type="ECO:0000313" key="4">
    <source>
        <dbReference type="EMBL" id="PTW47353.1"/>
    </source>
</evidence>
<dbReference type="SUPFAM" id="SSF56655">
    <property type="entry name" value="Carbohydrate phosphatase"/>
    <property type="match status" value="1"/>
</dbReference>
<name>A0A2T5U754_9SPHN</name>
<evidence type="ECO:0000259" key="3">
    <source>
        <dbReference type="Pfam" id="PF00248"/>
    </source>
</evidence>
<keyword evidence="2" id="KW-0460">Magnesium</keyword>
<dbReference type="Gene3D" id="3.20.20.100">
    <property type="entry name" value="NADP-dependent oxidoreductase domain"/>
    <property type="match status" value="1"/>
</dbReference>
<comment type="cofactor">
    <cofactor evidence="2">
        <name>Mg(2+)</name>
        <dbReference type="ChEBI" id="CHEBI:18420"/>
    </cofactor>
</comment>
<dbReference type="PANTHER" id="PTHR43364">
    <property type="entry name" value="NADH-SPECIFIC METHYLGLYOXAL REDUCTASE-RELATED"/>
    <property type="match status" value="1"/>
</dbReference>
<keyword evidence="2" id="KW-0479">Metal-binding</keyword>
<feature type="domain" description="NADP-dependent oxidoreductase" evidence="3">
    <location>
        <begin position="15"/>
        <end position="155"/>
    </location>
</feature>
<reference evidence="4 5" key="1">
    <citation type="submission" date="2018-04" db="EMBL/GenBank/DDBJ databases">
        <title>Genomic Encyclopedia of Type Strains, Phase III (KMG-III): the genomes of soil and plant-associated and newly described type strains.</title>
        <authorList>
            <person name="Whitman W."/>
        </authorList>
    </citation>
    <scope>NUCLEOTIDE SEQUENCE [LARGE SCALE GENOMIC DNA]</scope>
    <source>
        <strain evidence="4 5">MA-olki</strain>
    </source>
</reference>
<feature type="binding site" evidence="2">
    <location>
        <position position="327"/>
    </location>
    <ligand>
        <name>Mg(2+)</name>
        <dbReference type="ChEBI" id="CHEBI:18420"/>
        <label>1</label>
        <note>catalytic</note>
    </ligand>
</feature>
<gene>
    <name evidence="4" type="ORF">C8J25_10368</name>
</gene>
<evidence type="ECO:0000313" key="5">
    <source>
        <dbReference type="Proteomes" id="UP000244013"/>
    </source>
</evidence>
<dbReference type="Gene3D" id="3.30.540.10">
    <property type="entry name" value="Fructose-1,6-Bisphosphatase, subunit A, domain 1"/>
    <property type="match status" value="1"/>
</dbReference>
<dbReference type="GO" id="GO:0005829">
    <property type="term" value="C:cytosol"/>
    <property type="evidence" value="ECO:0007669"/>
    <property type="project" value="TreeGrafter"/>
</dbReference>
<dbReference type="GO" id="GO:0046872">
    <property type="term" value="F:metal ion binding"/>
    <property type="evidence" value="ECO:0007669"/>
    <property type="project" value="UniProtKB-KW"/>
</dbReference>
<dbReference type="InterPro" id="IPR050523">
    <property type="entry name" value="AKR_Detox_Biosynth"/>
</dbReference>
<dbReference type="PANTHER" id="PTHR43364:SF4">
    <property type="entry name" value="NAD(P)-LINKED OXIDOREDUCTASE SUPERFAMILY PROTEIN"/>
    <property type="match status" value="1"/>
</dbReference>
<evidence type="ECO:0000256" key="1">
    <source>
        <dbReference type="ARBA" id="ARBA00023002"/>
    </source>
</evidence>
<dbReference type="Pfam" id="PF00459">
    <property type="entry name" value="Inositol_P"/>
    <property type="match status" value="1"/>
</dbReference>
<dbReference type="GeneID" id="91008118"/>
<organism evidence="4 5">
    <name type="scientific">Sphingomonas faeni</name>
    <dbReference type="NCBI Taxonomy" id="185950"/>
    <lineage>
        <taxon>Bacteria</taxon>
        <taxon>Pseudomonadati</taxon>
        <taxon>Pseudomonadota</taxon>
        <taxon>Alphaproteobacteria</taxon>
        <taxon>Sphingomonadales</taxon>
        <taxon>Sphingomonadaceae</taxon>
        <taxon>Sphingomonas</taxon>
    </lineage>
</organism>
<protein>
    <submittedName>
        <fullName evidence="4">Inositol monophosphatase family protein</fullName>
    </submittedName>
</protein>
<evidence type="ECO:0000256" key="2">
    <source>
        <dbReference type="PIRSR" id="PIRSR600760-2"/>
    </source>
</evidence>
<dbReference type="SUPFAM" id="SSF51430">
    <property type="entry name" value="NAD(P)-linked oxidoreductase"/>
    <property type="match status" value="1"/>
</dbReference>
<sequence length="354" mass="39193">MKYKTLGNTGLFVSELCLGTMTFGGRGVWANMGNVQLDDAQALIARALDHGINFIDTADIYSAGASEEIIGQSLSNLGVRREDVVIATKVCGPMGTGPNDAGNSRAHIFDSVRASLKRLQVNHIDLYQLHNIDTVTPIEESLDALDTLVRQGLVPAYRSRRFEHRADPVPPSRCAKRHAGGPCDRLDHDHRLRRHPRRSCRDRLYRANHRPPRCFLAAHRASVSRAVLREGCDLWRAHVMIRPNVAFLHRLADLADAETMPRYRADIAVDIKVEEGYTFYAVTEADRAAEVAIGAEIGACFPDHAILGEELGLTGSGRFQWVLDPVDGTRPFICGLRVWGTLIGRRSTDVPSWG</sequence>
<proteinExistence type="predicted"/>
<accession>A0A2T5U754</accession>
<dbReference type="GO" id="GO:0016491">
    <property type="term" value="F:oxidoreductase activity"/>
    <property type="evidence" value="ECO:0007669"/>
    <property type="project" value="UniProtKB-KW"/>
</dbReference>
<keyword evidence="1" id="KW-0560">Oxidoreductase</keyword>
<dbReference type="EMBL" id="QAYE01000003">
    <property type="protein sequence ID" value="PTW47353.1"/>
    <property type="molecule type" value="Genomic_DNA"/>
</dbReference>
<feature type="binding site" evidence="2">
    <location>
        <position position="309"/>
    </location>
    <ligand>
        <name>Mg(2+)</name>
        <dbReference type="ChEBI" id="CHEBI:18420"/>
        <label>1</label>
        <note>catalytic</note>
    </ligand>
</feature>
<dbReference type="Proteomes" id="UP000244013">
    <property type="component" value="Unassembled WGS sequence"/>
</dbReference>
<dbReference type="InterPro" id="IPR000760">
    <property type="entry name" value="Inositol_monophosphatase-like"/>
</dbReference>